<evidence type="ECO:0000313" key="6">
    <source>
        <dbReference type="EMBL" id="BAU55748.1"/>
    </source>
</evidence>
<keyword evidence="4" id="KW-1133">Transmembrane helix</keyword>
<dbReference type="Pfam" id="PF01943">
    <property type="entry name" value="Polysacc_synt"/>
    <property type="match status" value="1"/>
</dbReference>
<evidence type="ECO:0000256" key="1">
    <source>
        <dbReference type="ARBA" id="ARBA00004651"/>
    </source>
</evidence>
<dbReference type="PANTHER" id="PTHR30250:SF26">
    <property type="entry name" value="PSMA PROTEIN"/>
    <property type="match status" value="1"/>
</dbReference>
<keyword evidence="3" id="KW-0812">Transmembrane</keyword>
<dbReference type="EMBL" id="AP017313">
    <property type="protein sequence ID" value="BAU55748.1"/>
    <property type="molecule type" value="Genomic_DNA"/>
</dbReference>
<gene>
    <name evidence="6" type="ORF">MgSA37_03940</name>
</gene>
<evidence type="ECO:0000256" key="2">
    <source>
        <dbReference type="ARBA" id="ARBA00022475"/>
    </source>
</evidence>
<keyword evidence="2" id="KW-1003">Cell membrane</keyword>
<dbReference type="KEGG" id="mgot:MgSA37_03940"/>
<sequence length="482" mass="54336">MEIKKRLVLLNVITSGGQVVFIGLVYFLLYKYLLSKLGVELLGVWSVVLSTSSLANLANFGVADSVIRFVALFTAEKDDLKIKQLIFTSTIFLTVLFILIAAIIYPFADLILTGVLPAKYIKQGLSILPYSLICLVINAVNGIYASVLDGMQRNYIRNMIFSASSILLLVGTYVLVPLFHLKGVAFAQVGQSIFTAITCLTLIVFRLKYNPFKWNWSKVIFKQIFSYGMKFQFISLAAMVNEPIIKILLGKFGGMAFAGYYEMANRLLSQARGVIVSATQSLVPVLVNVSKGDVPIFYKRVFSNVVFFSLAVVCIIVPAGRLISFYWIGHYEHVFYVTLVLLAFSTFINLLITPSYFYYIAKANLNILIKTHLMLSFSNVLIGAIVGYFFGGYGVVCGWFLATIIGSFYLMTFFNKDHDIVFKTLIMASDVYYFIVLISIVLINVFFFKSNFKIIDPIVLLIIISITVYYFMKYKFAEIRRT</sequence>
<dbReference type="AlphaFoldDB" id="A0A110B484"/>
<organism evidence="6 7">
    <name type="scientific">Mucilaginibacter gotjawali</name>
    <dbReference type="NCBI Taxonomy" id="1550579"/>
    <lineage>
        <taxon>Bacteria</taxon>
        <taxon>Pseudomonadati</taxon>
        <taxon>Bacteroidota</taxon>
        <taxon>Sphingobacteriia</taxon>
        <taxon>Sphingobacteriales</taxon>
        <taxon>Sphingobacteriaceae</taxon>
        <taxon>Mucilaginibacter</taxon>
    </lineage>
</organism>
<proteinExistence type="predicted"/>
<evidence type="ECO:0000256" key="3">
    <source>
        <dbReference type="ARBA" id="ARBA00022692"/>
    </source>
</evidence>
<dbReference type="InterPro" id="IPR050833">
    <property type="entry name" value="Poly_Biosynth_Transport"/>
</dbReference>
<name>A0A110B484_9SPHI</name>
<evidence type="ECO:0000256" key="4">
    <source>
        <dbReference type="ARBA" id="ARBA00022989"/>
    </source>
</evidence>
<dbReference type="RefSeq" id="WP_096354186.1">
    <property type="nucleotide sequence ID" value="NZ_AP017313.1"/>
</dbReference>
<accession>A0A110B484</accession>
<dbReference type="Proteomes" id="UP000218263">
    <property type="component" value="Chromosome"/>
</dbReference>
<dbReference type="GO" id="GO:0005886">
    <property type="term" value="C:plasma membrane"/>
    <property type="evidence" value="ECO:0007669"/>
    <property type="project" value="UniProtKB-SubCell"/>
</dbReference>
<protein>
    <submittedName>
        <fullName evidence="6">Polysaccharide biosynthesis protein</fullName>
    </submittedName>
</protein>
<evidence type="ECO:0000313" key="7">
    <source>
        <dbReference type="Proteomes" id="UP000218263"/>
    </source>
</evidence>
<dbReference type="PANTHER" id="PTHR30250">
    <property type="entry name" value="PST FAMILY PREDICTED COLANIC ACID TRANSPORTER"/>
    <property type="match status" value="1"/>
</dbReference>
<evidence type="ECO:0000256" key="5">
    <source>
        <dbReference type="ARBA" id="ARBA00023136"/>
    </source>
</evidence>
<dbReference type="OrthoDB" id="1226227at2"/>
<keyword evidence="5" id="KW-0472">Membrane</keyword>
<dbReference type="InterPro" id="IPR002797">
    <property type="entry name" value="Polysacc_synth"/>
</dbReference>
<comment type="subcellular location">
    <subcellularLocation>
        <location evidence="1">Cell membrane</location>
        <topology evidence="1">Multi-pass membrane protein</topology>
    </subcellularLocation>
</comment>
<keyword evidence="7" id="KW-1185">Reference proteome</keyword>
<reference evidence="6 7" key="1">
    <citation type="submission" date="2015-12" db="EMBL/GenBank/DDBJ databases">
        <title>Genome sequence of Mucilaginibacter gotjawali.</title>
        <authorList>
            <person name="Lee J.S."/>
            <person name="Lee K.C."/>
            <person name="Kim K.K."/>
            <person name="Lee B.W."/>
        </authorList>
    </citation>
    <scope>NUCLEOTIDE SEQUENCE [LARGE SCALE GENOMIC DNA]</scope>
    <source>
        <strain evidence="6 7">SA3-7</strain>
    </source>
</reference>